<name>A0A2G9G971_9LAMI</name>
<organism evidence="4 5">
    <name type="scientific">Handroanthus impetiginosus</name>
    <dbReference type="NCBI Taxonomy" id="429701"/>
    <lineage>
        <taxon>Eukaryota</taxon>
        <taxon>Viridiplantae</taxon>
        <taxon>Streptophyta</taxon>
        <taxon>Embryophyta</taxon>
        <taxon>Tracheophyta</taxon>
        <taxon>Spermatophyta</taxon>
        <taxon>Magnoliopsida</taxon>
        <taxon>eudicotyledons</taxon>
        <taxon>Gunneridae</taxon>
        <taxon>Pentapetalae</taxon>
        <taxon>asterids</taxon>
        <taxon>lamiids</taxon>
        <taxon>Lamiales</taxon>
        <taxon>Bignoniaceae</taxon>
        <taxon>Crescentiina</taxon>
        <taxon>Tabebuia alliance</taxon>
        <taxon>Handroanthus</taxon>
    </lineage>
</organism>
<gene>
    <name evidence="4" type="ORF">CDL12_25640</name>
</gene>
<sequence>MQSTNTILTHNNNNNNSSITSTNITTIHDGAHHRTHGGSTTQACAACKYHRRKCASDCILAPYFPHDSQRQFLNAHRLFGVKNIIRIVNDLEPPAKDHAMRTIIFQSDARAADPVGGCYRIIRDLEQQINLAQAELEIVLHHLALCRAAAAARHQAAGGDVGVNYDEKWRGAAAAAAPYAEEELGVIDDVNSWNCMNGNGNVNGESTSSSFIHENGNHMRSLSMEECNHHDMKKILDQFSGDDDESHEEYKFDSHGNIVPSNNNSILTEENGTFKEDEGTFSYIDQDHNDLKAAATYFTLTNCDI</sequence>
<dbReference type="PROSITE" id="PS50891">
    <property type="entry name" value="LOB"/>
    <property type="match status" value="1"/>
</dbReference>
<dbReference type="InterPro" id="IPR004883">
    <property type="entry name" value="LOB"/>
</dbReference>
<accession>A0A2G9G971</accession>
<keyword evidence="5" id="KW-1185">Reference proteome</keyword>
<dbReference type="OrthoDB" id="1893065at2759"/>
<comment type="similarity">
    <text evidence="1">Belongs to the LOB domain-containing protein family.</text>
</comment>
<evidence type="ECO:0000313" key="5">
    <source>
        <dbReference type="Proteomes" id="UP000231279"/>
    </source>
</evidence>
<dbReference type="Proteomes" id="UP000231279">
    <property type="component" value="Unassembled WGS sequence"/>
</dbReference>
<evidence type="ECO:0000313" key="4">
    <source>
        <dbReference type="EMBL" id="PIN01848.1"/>
    </source>
</evidence>
<proteinExistence type="inferred from homology"/>
<feature type="region of interest" description="Disordered" evidence="2">
    <location>
        <begin position="243"/>
        <end position="265"/>
    </location>
</feature>
<feature type="domain" description="LOB" evidence="3">
    <location>
        <begin position="42"/>
        <end position="143"/>
    </location>
</feature>
<comment type="caution">
    <text evidence="4">The sequence shown here is derived from an EMBL/GenBank/DDBJ whole genome shotgun (WGS) entry which is preliminary data.</text>
</comment>
<dbReference type="PANTHER" id="PTHR31301:SF67">
    <property type="entry name" value="LOB DOMAIN-CONTAINING PROTEIN 22"/>
    <property type="match status" value="1"/>
</dbReference>
<dbReference type="PANTHER" id="PTHR31301">
    <property type="entry name" value="LOB DOMAIN-CONTAINING PROTEIN 4-RELATED"/>
    <property type="match status" value="1"/>
</dbReference>
<reference evidence="5" key="1">
    <citation type="journal article" date="2018" name="Gigascience">
        <title>Genome assembly of the Pink Ipe (Handroanthus impetiginosus, Bignoniaceae), a highly valued, ecologically keystone Neotropical timber forest tree.</title>
        <authorList>
            <person name="Silva-Junior O.B."/>
            <person name="Grattapaglia D."/>
            <person name="Novaes E."/>
            <person name="Collevatti R.G."/>
        </authorList>
    </citation>
    <scope>NUCLEOTIDE SEQUENCE [LARGE SCALE GENOMIC DNA]</scope>
    <source>
        <strain evidence="5">cv. UFG-1</strain>
    </source>
</reference>
<evidence type="ECO:0000256" key="1">
    <source>
        <dbReference type="ARBA" id="ARBA00005474"/>
    </source>
</evidence>
<protein>
    <recommendedName>
        <fullName evidence="3">LOB domain-containing protein</fullName>
    </recommendedName>
</protein>
<dbReference type="Pfam" id="PF03195">
    <property type="entry name" value="LOB"/>
    <property type="match status" value="1"/>
</dbReference>
<dbReference type="STRING" id="429701.A0A2G9G971"/>
<dbReference type="AlphaFoldDB" id="A0A2G9G971"/>
<dbReference type="EMBL" id="NKXS01006202">
    <property type="protein sequence ID" value="PIN01848.1"/>
    <property type="molecule type" value="Genomic_DNA"/>
</dbReference>
<evidence type="ECO:0000259" key="3">
    <source>
        <dbReference type="PROSITE" id="PS50891"/>
    </source>
</evidence>
<evidence type="ECO:0000256" key="2">
    <source>
        <dbReference type="SAM" id="MobiDB-lite"/>
    </source>
</evidence>